<dbReference type="Pfam" id="PF00534">
    <property type="entry name" value="Glycos_transf_1"/>
    <property type="match status" value="1"/>
</dbReference>
<evidence type="ECO:0000313" key="5">
    <source>
        <dbReference type="Proteomes" id="UP000230154"/>
    </source>
</evidence>
<sequence>MIIGIDVRVLMSRSWTGVGEYTHGLLHALFRVGTDHEFYLFSSGSKKNQARVRQLWSLPNVRYVHTRVPNRILNPLLLLFCIKVDALVAWRLPAGKKINTFISPNIHFGRVSNKAKHIQIIHDLSFELYPEFLSLKRRLWHWLLLPKRVCQHAAHIVTPSNNTKRDVTMRYTISPEKVTCVYPGIDVPQPISDALSDSPYILYLGTVEPRKNVDAVVDGFLQSHLSAQGVRLVLAGSNGWKSRALFKKIAQHPEIEYRNYISTKEKRRLLAGATALVFPSFYEGFGFPPLEAMAAGTPVIAANRSSMPEVCGDAAWYVDPYSISGIANAMRIFANDLAIRDKYIHKGYTWVRQFEWGIAAKDILQLIRSL</sequence>
<protein>
    <recommendedName>
        <fullName evidence="6">Glycosyl transferase family 1 domain-containing protein</fullName>
    </recommendedName>
</protein>
<dbReference type="AlphaFoldDB" id="A0A2H0TT08"/>
<dbReference type="GO" id="GO:0016757">
    <property type="term" value="F:glycosyltransferase activity"/>
    <property type="evidence" value="ECO:0007669"/>
    <property type="project" value="InterPro"/>
</dbReference>
<feature type="domain" description="Glycosyltransferase subfamily 4-like N-terminal" evidence="3">
    <location>
        <begin position="16"/>
        <end position="187"/>
    </location>
</feature>
<evidence type="ECO:0000259" key="2">
    <source>
        <dbReference type="Pfam" id="PF00534"/>
    </source>
</evidence>
<dbReference type="Proteomes" id="UP000230154">
    <property type="component" value="Unassembled WGS sequence"/>
</dbReference>
<keyword evidence="1" id="KW-0808">Transferase</keyword>
<dbReference type="Gene3D" id="3.40.50.2000">
    <property type="entry name" value="Glycogen Phosphorylase B"/>
    <property type="match status" value="2"/>
</dbReference>
<accession>A0A2H0TT08</accession>
<dbReference type="PANTHER" id="PTHR46401:SF2">
    <property type="entry name" value="GLYCOSYLTRANSFERASE WBBK-RELATED"/>
    <property type="match status" value="1"/>
</dbReference>
<proteinExistence type="predicted"/>
<dbReference type="EMBL" id="PFCB01000017">
    <property type="protein sequence ID" value="PIR74547.1"/>
    <property type="molecule type" value="Genomic_DNA"/>
</dbReference>
<dbReference type="PANTHER" id="PTHR46401">
    <property type="entry name" value="GLYCOSYLTRANSFERASE WBBK-RELATED"/>
    <property type="match status" value="1"/>
</dbReference>
<evidence type="ECO:0008006" key="6">
    <source>
        <dbReference type="Google" id="ProtNLM"/>
    </source>
</evidence>
<dbReference type="SUPFAM" id="SSF53756">
    <property type="entry name" value="UDP-Glycosyltransferase/glycogen phosphorylase"/>
    <property type="match status" value="1"/>
</dbReference>
<comment type="caution">
    <text evidence="4">The sequence shown here is derived from an EMBL/GenBank/DDBJ whole genome shotgun (WGS) entry which is preliminary data.</text>
</comment>
<dbReference type="Pfam" id="PF13439">
    <property type="entry name" value="Glyco_transf_4"/>
    <property type="match status" value="1"/>
</dbReference>
<evidence type="ECO:0000259" key="3">
    <source>
        <dbReference type="Pfam" id="PF13439"/>
    </source>
</evidence>
<reference evidence="5" key="1">
    <citation type="submission" date="2017-09" db="EMBL/GenBank/DDBJ databases">
        <title>Depth-based differentiation of microbial function through sediment-hosted aquifers and enrichment of novel symbionts in the deep terrestrial subsurface.</title>
        <authorList>
            <person name="Probst A.J."/>
            <person name="Ladd B."/>
            <person name="Jarett J.K."/>
            <person name="Geller-Mcgrath D.E."/>
            <person name="Sieber C.M.K."/>
            <person name="Emerson J.B."/>
            <person name="Anantharaman K."/>
            <person name="Thomas B.C."/>
            <person name="Malmstrom R."/>
            <person name="Stieglmeier M."/>
            <person name="Klingl A."/>
            <person name="Woyke T."/>
            <person name="Ryan C.M."/>
            <person name="Banfield J.F."/>
        </authorList>
    </citation>
    <scope>NUCLEOTIDE SEQUENCE [LARGE SCALE GENOMIC DNA]</scope>
</reference>
<dbReference type="InterPro" id="IPR001296">
    <property type="entry name" value="Glyco_trans_1"/>
</dbReference>
<evidence type="ECO:0000313" key="4">
    <source>
        <dbReference type="EMBL" id="PIR74547.1"/>
    </source>
</evidence>
<dbReference type="CDD" id="cd03809">
    <property type="entry name" value="GT4_MtfB-like"/>
    <property type="match status" value="1"/>
</dbReference>
<gene>
    <name evidence="4" type="ORF">COU35_01890</name>
</gene>
<name>A0A2H0TT08_9BACT</name>
<dbReference type="InterPro" id="IPR028098">
    <property type="entry name" value="Glyco_trans_4-like_N"/>
</dbReference>
<feature type="domain" description="Glycosyl transferase family 1" evidence="2">
    <location>
        <begin position="196"/>
        <end position="349"/>
    </location>
</feature>
<organism evidence="4 5">
    <name type="scientific">Candidatus Magasanikbacteria bacterium CG10_big_fil_rev_8_21_14_0_10_47_10</name>
    <dbReference type="NCBI Taxonomy" id="1974652"/>
    <lineage>
        <taxon>Bacteria</taxon>
        <taxon>Candidatus Magasanikiibacteriota</taxon>
    </lineage>
</organism>
<evidence type="ECO:0000256" key="1">
    <source>
        <dbReference type="ARBA" id="ARBA00022679"/>
    </source>
</evidence>